<protein>
    <recommendedName>
        <fullName evidence="4">Peptidyl-prolyl cis-trans isomerase</fullName>
        <shortName evidence="4">PPIase</shortName>
        <ecNumber evidence="4">5.2.1.8</ecNumber>
    </recommendedName>
</protein>
<sequence>MRKLALALAVLAATPAAATGLRIAVDGEAQGTIEIDLLEDVAPNHVERIATLAEQGFYDGVVFHRVMEGFMAQTGDGQYGLIEGGDMRRAGTGGSELPDLEAEFSDIPFERGVVGMARKPDPDSANSQFFIMFDAATHLNGQYTVVGRVTDGMEVVDAIKIGRGPNGAVIGRPDVMTEVTVTE</sequence>
<name>A0AAE3NR30_9RHOB</name>
<dbReference type="PROSITE" id="PS00170">
    <property type="entry name" value="CSA_PPIASE_1"/>
    <property type="match status" value="1"/>
</dbReference>
<dbReference type="GO" id="GO:0003755">
    <property type="term" value="F:peptidyl-prolyl cis-trans isomerase activity"/>
    <property type="evidence" value="ECO:0007669"/>
    <property type="project" value="UniProtKB-UniRule"/>
</dbReference>
<evidence type="ECO:0000256" key="4">
    <source>
        <dbReference type="RuleBase" id="RU363019"/>
    </source>
</evidence>
<dbReference type="EMBL" id="JARGYC010000019">
    <property type="protein sequence ID" value="MDF0600919.1"/>
    <property type="molecule type" value="Genomic_DNA"/>
</dbReference>
<comment type="similarity">
    <text evidence="1 4">Belongs to the cyclophilin-type PPIase family.</text>
</comment>
<dbReference type="PROSITE" id="PS50072">
    <property type="entry name" value="CSA_PPIASE_2"/>
    <property type="match status" value="1"/>
</dbReference>
<dbReference type="GO" id="GO:0006457">
    <property type="term" value="P:protein folding"/>
    <property type="evidence" value="ECO:0007669"/>
    <property type="project" value="InterPro"/>
</dbReference>
<dbReference type="InterPro" id="IPR044666">
    <property type="entry name" value="Cyclophilin_A-like"/>
</dbReference>
<dbReference type="InterPro" id="IPR020892">
    <property type="entry name" value="Cyclophilin-type_PPIase_CS"/>
</dbReference>
<dbReference type="PRINTS" id="PR00153">
    <property type="entry name" value="CSAPPISMRASE"/>
</dbReference>
<feature type="chain" id="PRO_5041765655" description="Peptidyl-prolyl cis-trans isomerase" evidence="4">
    <location>
        <begin position="19"/>
        <end position="183"/>
    </location>
</feature>
<evidence type="ECO:0000256" key="3">
    <source>
        <dbReference type="ARBA" id="ARBA00023235"/>
    </source>
</evidence>
<dbReference type="Pfam" id="PF00160">
    <property type="entry name" value="Pro_isomerase"/>
    <property type="match status" value="1"/>
</dbReference>
<keyword evidence="2 4" id="KW-0697">Rotamase</keyword>
<gene>
    <name evidence="6" type="ORF">P1J78_09265</name>
</gene>
<reference evidence="6" key="1">
    <citation type="submission" date="2023-03" db="EMBL/GenBank/DDBJ databases">
        <title>Multiphase analysis and comparison of six strains from genera Psychromarinibacter, Lutimaribacter, and Maritimibacter, including a novel species: Psychromarinibacter sediminicola sp. nov.</title>
        <authorList>
            <person name="Wang Y.-H."/>
            <person name="Ye M.-Q."/>
            <person name="Du Z.-J."/>
        </authorList>
    </citation>
    <scope>NUCLEOTIDE SEQUENCE</scope>
    <source>
        <strain evidence="6">C21-152</strain>
    </source>
</reference>
<keyword evidence="4" id="KW-0732">Signal</keyword>
<dbReference type="InterPro" id="IPR029000">
    <property type="entry name" value="Cyclophilin-like_dom_sf"/>
</dbReference>
<evidence type="ECO:0000313" key="7">
    <source>
        <dbReference type="Proteomes" id="UP001220964"/>
    </source>
</evidence>
<dbReference type="InterPro" id="IPR002130">
    <property type="entry name" value="Cyclophilin-type_PPIase_dom"/>
</dbReference>
<dbReference type="Gene3D" id="2.40.100.10">
    <property type="entry name" value="Cyclophilin-like"/>
    <property type="match status" value="1"/>
</dbReference>
<dbReference type="AlphaFoldDB" id="A0AAE3NR30"/>
<evidence type="ECO:0000313" key="6">
    <source>
        <dbReference type="EMBL" id="MDF0600919.1"/>
    </source>
</evidence>
<keyword evidence="3 4" id="KW-0413">Isomerase</keyword>
<comment type="function">
    <text evidence="4">PPIases accelerate the folding of proteins. It catalyzes the cis-trans isomerization of proline imidic peptide bonds in oligopeptides.</text>
</comment>
<organism evidence="6 7">
    <name type="scientific">Psychromarinibacter sediminicola</name>
    <dbReference type="NCBI Taxonomy" id="3033385"/>
    <lineage>
        <taxon>Bacteria</taxon>
        <taxon>Pseudomonadati</taxon>
        <taxon>Pseudomonadota</taxon>
        <taxon>Alphaproteobacteria</taxon>
        <taxon>Rhodobacterales</taxon>
        <taxon>Paracoccaceae</taxon>
        <taxon>Psychromarinibacter</taxon>
    </lineage>
</organism>
<evidence type="ECO:0000259" key="5">
    <source>
        <dbReference type="PROSITE" id="PS50072"/>
    </source>
</evidence>
<dbReference type="CDD" id="cd00317">
    <property type="entry name" value="cyclophilin"/>
    <property type="match status" value="1"/>
</dbReference>
<feature type="signal peptide" evidence="4">
    <location>
        <begin position="1"/>
        <end position="18"/>
    </location>
</feature>
<accession>A0AAE3NR30</accession>
<comment type="caution">
    <text evidence="6">The sequence shown here is derived from an EMBL/GenBank/DDBJ whole genome shotgun (WGS) entry which is preliminary data.</text>
</comment>
<feature type="domain" description="PPIase cyclophilin-type" evidence="5">
    <location>
        <begin position="20"/>
        <end position="183"/>
    </location>
</feature>
<keyword evidence="7" id="KW-1185">Reference proteome</keyword>
<evidence type="ECO:0000256" key="2">
    <source>
        <dbReference type="ARBA" id="ARBA00023110"/>
    </source>
</evidence>
<dbReference type="Proteomes" id="UP001220964">
    <property type="component" value="Unassembled WGS sequence"/>
</dbReference>
<evidence type="ECO:0000256" key="1">
    <source>
        <dbReference type="ARBA" id="ARBA00007365"/>
    </source>
</evidence>
<dbReference type="PANTHER" id="PTHR45625">
    <property type="entry name" value="PEPTIDYL-PROLYL CIS-TRANS ISOMERASE-RELATED"/>
    <property type="match status" value="1"/>
</dbReference>
<dbReference type="PANTHER" id="PTHR45625:SF4">
    <property type="entry name" value="PEPTIDYLPROLYL ISOMERASE DOMAIN AND WD REPEAT-CONTAINING PROTEIN 1"/>
    <property type="match status" value="1"/>
</dbReference>
<comment type="catalytic activity">
    <reaction evidence="4">
        <text>[protein]-peptidylproline (omega=180) = [protein]-peptidylproline (omega=0)</text>
        <dbReference type="Rhea" id="RHEA:16237"/>
        <dbReference type="Rhea" id="RHEA-COMP:10747"/>
        <dbReference type="Rhea" id="RHEA-COMP:10748"/>
        <dbReference type="ChEBI" id="CHEBI:83833"/>
        <dbReference type="ChEBI" id="CHEBI:83834"/>
        <dbReference type="EC" id="5.2.1.8"/>
    </reaction>
</comment>
<dbReference type="SUPFAM" id="SSF50891">
    <property type="entry name" value="Cyclophilin-like"/>
    <property type="match status" value="1"/>
</dbReference>
<dbReference type="RefSeq" id="WP_275567060.1">
    <property type="nucleotide sequence ID" value="NZ_JARGYC010000019.1"/>
</dbReference>
<proteinExistence type="inferred from homology"/>
<dbReference type="EC" id="5.2.1.8" evidence="4"/>